<organism evidence="1 2">
    <name type="scientific">Ascaris lumbricoides</name>
    <name type="common">Giant roundworm</name>
    <dbReference type="NCBI Taxonomy" id="6252"/>
    <lineage>
        <taxon>Eukaryota</taxon>
        <taxon>Metazoa</taxon>
        <taxon>Ecdysozoa</taxon>
        <taxon>Nematoda</taxon>
        <taxon>Chromadorea</taxon>
        <taxon>Rhabditida</taxon>
        <taxon>Spirurina</taxon>
        <taxon>Ascaridomorpha</taxon>
        <taxon>Ascaridoidea</taxon>
        <taxon>Ascarididae</taxon>
        <taxon>Ascaris</taxon>
    </lineage>
</organism>
<protein>
    <submittedName>
        <fullName evidence="2">Uncharacterized protein</fullName>
    </submittedName>
</protein>
<evidence type="ECO:0000313" key="1">
    <source>
        <dbReference type="Proteomes" id="UP000036681"/>
    </source>
</evidence>
<sequence length="183" mass="20861">MKESKAIIRFFNMATQNDGRSNVQDEVGKRVIRAPFEGNGLAIGSRCRRQASDIAPFFFAVTEHFNKVYCFGFYFVSAVIFTLETPKCEENAPFEGNGLGIGSRCRRQASDIAPFFFAVTEHFNKVYCFGFYFVCAVIFTLEMPKCEEKQAGAYSHRARHTSLLKVRIILELFLFNKGRHLPP</sequence>
<proteinExistence type="predicted"/>
<dbReference type="Proteomes" id="UP000036681">
    <property type="component" value="Unplaced"/>
</dbReference>
<reference evidence="2" key="1">
    <citation type="submission" date="2023-03" db="UniProtKB">
        <authorList>
            <consortium name="WormBaseParasite"/>
        </authorList>
    </citation>
    <scope>IDENTIFICATION</scope>
</reference>
<dbReference type="AlphaFoldDB" id="A0A9J2PXX6"/>
<keyword evidence="1" id="KW-1185">Reference proteome</keyword>
<dbReference type="WBParaSite" id="ALUE_0001500101-mRNA-1">
    <property type="protein sequence ID" value="ALUE_0001500101-mRNA-1"/>
    <property type="gene ID" value="ALUE_0001500101"/>
</dbReference>
<evidence type="ECO:0000313" key="2">
    <source>
        <dbReference type="WBParaSite" id="ALUE_0001500101-mRNA-1"/>
    </source>
</evidence>
<name>A0A9J2PXX6_ASCLU</name>
<accession>A0A9J2PXX6</accession>